<dbReference type="EMBL" id="CP144541">
    <property type="protein sequence ID" value="WVW80921.1"/>
    <property type="molecule type" value="Genomic_DNA"/>
</dbReference>
<sequence length="180" mass="19730">MPHSEAVDLMKPESAINSPVPGSTPGVGQLPADTTAGFPATVKGYLICEQSSPRSRYCPFGDTEFNVQMGSPWKVSFDSNGDWMALDHISEEGHQKFYLPGGADEPRNKIIGLLIEKTHSQDASVGELDIPPELRFNPEVSHFDSMVKGTLYYYTNVEDVGEHHEADVIDEDSDVSGMEI</sequence>
<accession>A0A1B9GGA0</accession>
<gene>
    <name evidence="2" type="ORF">I302_01609</name>
    <name evidence="3" type="ORF">I302_102912</name>
</gene>
<evidence type="ECO:0000313" key="4">
    <source>
        <dbReference type="Proteomes" id="UP000092730"/>
    </source>
</evidence>
<feature type="compositionally biased region" description="Basic and acidic residues" evidence="1">
    <location>
        <begin position="1"/>
        <end position="11"/>
    </location>
</feature>
<dbReference type="Proteomes" id="UP000092730">
    <property type="component" value="Chromosome 1"/>
</dbReference>
<dbReference type="RefSeq" id="XP_019051160.1">
    <property type="nucleotide sequence ID" value="XM_019188282.1"/>
</dbReference>
<reference evidence="2" key="1">
    <citation type="submission" date="2013-07" db="EMBL/GenBank/DDBJ databases">
        <title>The Genome Sequence of Cryptococcus bestiolae CBS10118.</title>
        <authorList>
            <consortium name="The Broad Institute Genome Sequencing Platform"/>
            <person name="Cuomo C."/>
            <person name="Litvintseva A."/>
            <person name="Chen Y."/>
            <person name="Heitman J."/>
            <person name="Sun S."/>
            <person name="Springer D."/>
            <person name="Dromer F."/>
            <person name="Young S.K."/>
            <person name="Zeng Q."/>
            <person name="Gargeya S."/>
            <person name="Fitzgerald M."/>
            <person name="Abouelleil A."/>
            <person name="Alvarado L."/>
            <person name="Berlin A.M."/>
            <person name="Chapman S.B."/>
            <person name="Dewar J."/>
            <person name="Goldberg J."/>
            <person name="Griggs A."/>
            <person name="Gujja S."/>
            <person name="Hansen M."/>
            <person name="Howarth C."/>
            <person name="Imamovic A."/>
            <person name="Larimer J."/>
            <person name="McCowan C."/>
            <person name="Murphy C."/>
            <person name="Pearson M."/>
            <person name="Priest M."/>
            <person name="Roberts A."/>
            <person name="Saif S."/>
            <person name="Shea T."/>
            <person name="Sykes S."/>
            <person name="Wortman J."/>
            <person name="Nusbaum C."/>
            <person name="Birren B."/>
        </authorList>
    </citation>
    <scope>NUCLEOTIDE SEQUENCE [LARGE SCALE GENOMIC DNA]</scope>
    <source>
        <strain evidence="2">CBS 10118</strain>
    </source>
</reference>
<dbReference type="GeneID" id="30206008"/>
<name>A0A1B9GGA0_9TREE</name>
<dbReference type="AlphaFoldDB" id="A0A1B9GGA0"/>
<dbReference type="VEuPathDB" id="FungiDB:I302_01609"/>
<proteinExistence type="predicted"/>
<reference evidence="3" key="2">
    <citation type="submission" date="2013-07" db="EMBL/GenBank/DDBJ databases">
        <authorList>
            <consortium name="The Broad Institute Genome Sequencing Platform"/>
            <person name="Cuomo C."/>
            <person name="Litvintseva A."/>
            <person name="Chen Y."/>
            <person name="Heitman J."/>
            <person name="Sun S."/>
            <person name="Springer D."/>
            <person name="Dromer F."/>
            <person name="Young S.K."/>
            <person name="Zeng Q."/>
            <person name="Gargeya S."/>
            <person name="Fitzgerald M."/>
            <person name="Abouelleil A."/>
            <person name="Alvarado L."/>
            <person name="Berlin A.M."/>
            <person name="Chapman S.B."/>
            <person name="Dewar J."/>
            <person name="Goldberg J."/>
            <person name="Griggs A."/>
            <person name="Gujja S."/>
            <person name="Hansen M."/>
            <person name="Howarth C."/>
            <person name="Imamovic A."/>
            <person name="Larimer J."/>
            <person name="McCowan C."/>
            <person name="Murphy C."/>
            <person name="Pearson M."/>
            <person name="Priest M."/>
            <person name="Roberts A."/>
            <person name="Saif S."/>
            <person name="Shea T."/>
            <person name="Sykes S."/>
            <person name="Wortman J."/>
            <person name="Nusbaum C."/>
            <person name="Birren B."/>
        </authorList>
    </citation>
    <scope>NUCLEOTIDE SEQUENCE</scope>
    <source>
        <strain evidence="3">CBS 10118</strain>
    </source>
</reference>
<evidence type="ECO:0000313" key="2">
    <source>
        <dbReference type="EMBL" id="OCF30090.1"/>
    </source>
</evidence>
<dbReference type="EMBL" id="KI894018">
    <property type="protein sequence ID" value="OCF30090.1"/>
    <property type="molecule type" value="Genomic_DNA"/>
</dbReference>
<reference evidence="3" key="4">
    <citation type="submission" date="2024-02" db="EMBL/GenBank/DDBJ databases">
        <title>Comparative genomics of Cryptococcus and Kwoniella reveals pathogenesis evolution and contrasting modes of karyotype evolution via chromosome fusion or intercentromeric recombination.</title>
        <authorList>
            <person name="Coelho M.A."/>
            <person name="David-Palma M."/>
            <person name="Shea T."/>
            <person name="Bowers K."/>
            <person name="McGinley-Smith S."/>
            <person name="Mohammad A.W."/>
            <person name="Gnirke A."/>
            <person name="Yurkov A.M."/>
            <person name="Nowrousian M."/>
            <person name="Sun S."/>
            <person name="Cuomo C.A."/>
            <person name="Heitman J."/>
        </authorList>
    </citation>
    <scope>NUCLEOTIDE SEQUENCE</scope>
    <source>
        <strain evidence="3">CBS 10118</strain>
    </source>
</reference>
<dbReference type="KEGG" id="kbi:30206008"/>
<evidence type="ECO:0000313" key="3">
    <source>
        <dbReference type="EMBL" id="WVW80921.1"/>
    </source>
</evidence>
<keyword evidence="4" id="KW-1185">Reference proteome</keyword>
<reference evidence="2" key="3">
    <citation type="submission" date="2014-01" db="EMBL/GenBank/DDBJ databases">
        <title>Evolution of pathogenesis and genome organization in the Tremellales.</title>
        <authorList>
            <person name="Cuomo C."/>
            <person name="Litvintseva A."/>
            <person name="Heitman J."/>
            <person name="Chen Y."/>
            <person name="Sun S."/>
            <person name="Springer D."/>
            <person name="Dromer F."/>
            <person name="Young S."/>
            <person name="Zeng Q."/>
            <person name="Chapman S."/>
            <person name="Gujja S."/>
            <person name="Saif S."/>
            <person name="Birren B."/>
        </authorList>
    </citation>
    <scope>NUCLEOTIDE SEQUENCE</scope>
    <source>
        <strain evidence="2">CBS 10118</strain>
    </source>
</reference>
<organism evidence="2">
    <name type="scientific">Kwoniella bestiolae CBS 10118</name>
    <dbReference type="NCBI Taxonomy" id="1296100"/>
    <lineage>
        <taxon>Eukaryota</taxon>
        <taxon>Fungi</taxon>
        <taxon>Dikarya</taxon>
        <taxon>Basidiomycota</taxon>
        <taxon>Agaricomycotina</taxon>
        <taxon>Tremellomycetes</taxon>
        <taxon>Tremellales</taxon>
        <taxon>Cryptococcaceae</taxon>
        <taxon>Kwoniella</taxon>
    </lineage>
</organism>
<evidence type="ECO:0000256" key="1">
    <source>
        <dbReference type="SAM" id="MobiDB-lite"/>
    </source>
</evidence>
<feature type="region of interest" description="Disordered" evidence="1">
    <location>
        <begin position="1"/>
        <end position="32"/>
    </location>
</feature>
<protein>
    <submittedName>
        <fullName evidence="2">Uncharacterized protein</fullName>
    </submittedName>
</protein>